<name>A0ABR6CVQ4_9BACI</name>
<dbReference type="Proteomes" id="UP000626697">
    <property type="component" value="Unassembled WGS sequence"/>
</dbReference>
<dbReference type="Gene3D" id="2.60.40.420">
    <property type="entry name" value="Cupredoxins - blue copper proteins"/>
    <property type="match status" value="1"/>
</dbReference>
<organism evidence="1 2">
    <name type="scientific">Peribacillus huizhouensis</name>
    <dbReference type="NCBI Taxonomy" id="1501239"/>
    <lineage>
        <taxon>Bacteria</taxon>
        <taxon>Bacillati</taxon>
        <taxon>Bacillota</taxon>
        <taxon>Bacilli</taxon>
        <taxon>Bacillales</taxon>
        <taxon>Bacillaceae</taxon>
        <taxon>Peribacillus</taxon>
    </lineage>
</organism>
<dbReference type="InterPro" id="IPR008972">
    <property type="entry name" value="Cupredoxin"/>
</dbReference>
<gene>
    <name evidence="1" type="ORF">HNP81_004074</name>
</gene>
<evidence type="ECO:0000313" key="2">
    <source>
        <dbReference type="Proteomes" id="UP000626697"/>
    </source>
</evidence>
<dbReference type="EMBL" id="JACJHX010000018">
    <property type="protein sequence ID" value="MBA9028753.1"/>
    <property type="molecule type" value="Genomic_DNA"/>
</dbReference>
<proteinExistence type="predicted"/>
<sequence>MTEFKQSLHSELNDTTVWGYESSYPGPTIEVEIGESVKSHYTFRYYL</sequence>
<accession>A0ABR6CVQ4</accession>
<comment type="caution">
    <text evidence="1">The sequence shown here is derived from an EMBL/GenBank/DDBJ whole genome shotgun (WGS) entry which is preliminary data.</text>
</comment>
<evidence type="ECO:0000313" key="1">
    <source>
        <dbReference type="EMBL" id="MBA9028753.1"/>
    </source>
</evidence>
<protein>
    <submittedName>
        <fullName evidence="1">FtsP/CotA-like multicopper oxidase with cupredoxin domain</fullName>
    </submittedName>
</protein>
<keyword evidence="2" id="KW-1185">Reference proteome</keyword>
<reference evidence="1 2" key="1">
    <citation type="submission" date="2020-08" db="EMBL/GenBank/DDBJ databases">
        <title>Genomic Encyclopedia of Type Strains, Phase IV (KMG-IV): sequencing the most valuable type-strain genomes for metagenomic binning, comparative biology and taxonomic classification.</title>
        <authorList>
            <person name="Goeker M."/>
        </authorList>
    </citation>
    <scope>NUCLEOTIDE SEQUENCE [LARGE SCALE GENOMIC DNA]</scope>
    <source>
        <strain evidence="1 2">DSM 105481</strain>
    </source>
</reference>